<evidence type="ECO:0000313" key="1">
    <source>
        <dbReference type="EMBL" id="KAH1183648.1"/>
    </source>
</evidence>
<comment type="caution">
    <text evidence="1">The sequence shown here is derived from an EMBL/GenBank/DDBJ whole genome shotgun (WGS) entry which is preliminary data.</text>
</comment>
<reference evidence="1" key="1">
    <citation type="submission" date="2021-09" db="EMBL/GenBank/DDBJ databases">
        <title>The genome of Mauremys mutica provides insights into the evolution of semi-aquatic lifestyle.</title>
        <authorList>
            <person name="Gong S."/>
            <person name="Gao Y."/>
        </authorList>
    </citation>
    <scope>NUCLEOTIDE SEQUENCE</scope>
    <source>
        <strain evidence="1">MM-2020</strain>
        <tissue evidence="1">Muscle</tissue>
    </source>
</reference>
<keyword evidence="2" id="KW-1185">Reference proteome</keyword>
<dbReference type="EMBL" id="JAHDVG010000465">
    <property type="protein sequence ID" value="KAH1183648.1"/>
    <property type="molecule type" value="Genomic_DNA"/>
</dbReference>
<dbReference type="AlphaFoldDB" id="A0A9D3XPE2"/>
<name>A0A9D3XPE2_9SAUR</name>
<accession>A0A9D3XPE2</accession>
<organism evidence="1 2">
    <name type="scientific">Mauremys mutica</name>
    <name type="common">yellowpond turtle</name>
    <dbReference type="NCBI Taxonomy" id="74926"/>
    <lineage>
        <taxon>Eukaryota</taxon>
        <taxon>Metazoa</taxon>
        <taxon>Chordata</taxon>
        <taxon>Craniata</taxon>
        <taxon>Vertebrata</taxon>
        <taxon>Euteleostomi</taxon>
        <taxon>Archelosauria</taxon>
        <taxon>Testudinata</taxon>
        <taxon>Testudines</taxon>
        <taxon>Cryptodira</taxon>
        <taxon>Durocryptodira</taxon>
        <taxon>Testudinoidea</taxon>
        <taxon>Geoemydidae</taxon>
        <taxon>Geoemydinae</taxon>
        <taxon>Mauremys</taxon>
    </lineage>
</organism>
<proteinExistence type="predicted"/>
<evidence type="ECO:0000313" key="2">
    <source>
        <dbReference type="Proteomes" id="UP000827986"/>
    </source>
</evidence>
<gene>
    <name evidence="1" type="ORF">KIL84_014264</name>
</gene>
<sequence>METRRARVNVNAQHPDGWSLCATIKGPNPDSREGQRESFCWPVLGAGLGPRRRECLNHLTSESKWLASRHCQCHSLTTLHGRRGKWECISRCLDNVPPAGRGKRGGTRDEQQTLLV</sequence>
<protein>
    <submittedName>
        <fullName evidence="1">Uncharacterized protein</fullName>
    </submittedName>
</protein>
<dbReference type="Proteomes" id="UP000827986">
    <property type="component" value="Unassembled WGS sequence"/>
</dbReference>